<feature type="transmembrane region" description="Helical" evidence="12">
    <location>
        <begin position="159"/>
        <end position="182"/>
    </location>
</feature>
<dbReference type="Pfam" id="PF00672">
    <property type="entry name" value="HAMP"/>
    <property type="match status" value="1"/>
</dbReference>
<keyword evidence="7 12" id="KW-0812">Transmembrane</keyword>
<dbReference type="PROSITE" id="PS50885">
    <property type="entry name" value="HAMP"/>
    <property type="match status" value="1"/>
</dbReference>
<keyword evidence="11 12" id="KW-0472">Membrane</keyword>
<organism evidence="15 16">
    <name type="scientific">Alkalibaculum bacchi</name>
    <dbReference type="NCBI Taxonomy" id="645887"/>
    <lineage>
        <taxon>Bacteria</taxon>
        <taxon>Bacillati</taxon>
        <taxon>Bacillota</taxon>
        <taxon>Clostridia</taxon>
        <taxon>Eubacteriales</taxon>
        <taxon>Eubacteriaceae</taxon>
        <taxon>Alkalibaculum</taxon>
    </lineage>
</organism>
<evidence type="ECO:0000313" key="15">
    <source>
        <dbReference type="EMBL" id="RBP68863.1"/>
    </source>
</evidence>
<evidence type="ECO:0000256" key="4">
    <source>
        <dbReference type="ARBA" id="ARBA00015735"/>
    </source>
</evidence>
<sequence>MNKRMKSISIKWRLTIYSTISIFIIFMLCNIMQLILIHTFTSKQEEDQLNKRWNEISTLIEEKSKFGGIKTALSADFFENIIGQDEMIRILNQQGRELFNISEDFPNPQSNQLEYGFHRINEDNERFVILKETLIVGTFKGILEIGQSVETFEEFLERVFWVLLAGTILSLILSIMGGQLLARKLLAPLAVITHTMRKIEDQHFQERIPVMETNDEFSQLSSIFNSMMDRIEASMEQQKRFVEDASHELRTPLAVIHGHLSLLERWGKHDEKILENSLQTSIKETNRLITLTNRLLTLTRIDKQEEHESIIPCDATEVLNEVIHDYELIYEQLEILKGDIMKTESLLAIPQEQLKQVLIIVFDNAIKYSGDRKKIAITSSHHENKYKIEIQDNGYGISRQDLPFIFDRFYRVDKARSREKGGTGLGLSIAKDILKKYKGNIFADSKLGMGTTITIVIPYTR</sequence>
<evidence type="ECO:0000256" key="9">
    <source>
        <dbReference type="ARBA" id="ARBA00022989"/>
    </source>
</evidence>
<dbReference type="InterPro" id="IPR003661">
    <property type="entry name" value="HisK_dim/P_dom"/>
</dbReference>
<keyword evidence="6" id="KW-0808">Transferase</keyword>
<feature type="domain" description="Histidine kinase" evidence="13">
    <location>
        <begin position="244"/>
        <end position="461"/>
    </location>
</feature>
<dbReference type="SMART" id="SM00388">
    <property type="entry name" value="HisKA"/>
    <property type="match status" value="1"/>
</dbReference>
<dbReference type="SUPFAM" id="SSF55874">
    <property type="entry name" value="ATPase domain of HSP90 chaperone/DNA topoisomerase II/histidine kinase"/>
    <property type="match status" value="1"/>
</dbReference>
<evidence type="ECO:0000313" key="16">
    <source>
        <dbReference type="Proteomes" id="UP000253490"/>
    </source>
</evidence>
<dbReference type="RefSeq" id="WP_113919446.1">
    <property type="nucleotide sequence ID" value="NZ_QNRX01000002.1"/>
</dbReference>
<evidence type="ECO:0000256" key="6">
    <source>
        <dbReference type="ARBA" id="ARBA00022679"/>
    </source>
</evidence>
<dbReference type="Pfam" id="PF18719">
    <property type="entry name" value="ArlS_N"/>
    <property type="match status" value="1"/>
</dbReference>
<keyword evidence="16" id="KW-1185">Reference proteome</keyword>
<dbReference type="Gene3D" id="3.30.565.10">
    <property type="entry name" value="Histidine kinase-like ATPase, C-terminal domain"/>
    <property type="match status" value="1"/>
</dbReference>
<keyword evidence="8" id="KW-0418">Kinase</keyword>
<dbReference type="InterPro" id="IPR003660">
    <property type="entry name" value="HAMP_dom"/>
</dbReference>
<dbReference type="Pfam" id="PF00512">
    <property type="entry name" value="HisKA"/>
    <property type="match status" value="1"/>
</dbReference>
<dbReference type="GO" id="GO:0000155">
    <property type="term" value="F:phosphorelay sensor kinase activity"/>
    <property type="evidence" value="ECO:0007669"/>
    <property type="project" value="InterPro"/>
</dbReference>
<feature type="domain" description="HAMP" evidence="14">
    <location>
        <begin position="183"/>
        <end position="236"/>
    </location>
</feature>
<reference evidence="15 16" key="1">
    <citation type="submission" date="2018-06" db="EMBL/GenBank/DDBJ databases">
        <title>Genomic Encyclopedia of Type Strains, Phase IV (KMG-IV): sequencing the most valuable type-strain genomes for metagenomic binning, comparative biology and taxonomic classification.</title>
        <authorList>
            <person name="Goeker M."/>
        </authorList>
    </citation>
    <scope>NUCLEOTIDE SEQUENCE [LARGE SCALE GENOMIC DNA]</scope>
    <source>
        <strain evidence="15 16">DSM 22112</strain>
    </source>
</reference>
<dbReference type="EC" id="2.7.13.3" evidence="3"/>
<dbReference type="EMBL" id="QNRX01000002">
    <property type="protein sequence ID" value="RBP68863.1"/>
    <property type="molecule type" value="Genomic_DNA"/>
</dbReference>
<evidence type="ECO:0000256" key="2">
    <source>
        <dbReference type="ARBA" id="ARBA00004141"/>
    </source>
</evidence>
<evidence type="ECO:0000256" key="8">
    <source>
        <dbReference type="ARBA" id="ARBA00022777"/>
    </source>
</evidence>
<dbReference type="Gene3D" id="1.10.287.130">
    <property type="match status" value="1"/>
</dbReference>
<dbReference type="InterPro" id="IPR004358">
    <property type="entry name" value="Sig_transdc_His_kin-like_C"/>
</dbReference>
<dbReference type="Gene3D" id="6.10.340.10">
    <property type="match status" value="1"/>
</dbReference>
<dbReference type="SMART" id="SM00387">
    <property type="entry name" value="HATPase_c"/>
    <property type="match status" value="1"/>
</dbReference>
<dbReference type="PRINTS" id="PR00344">
    <property type="entry name" value="BCTRLSENSOR"/>
</dbReference>
<dbReference type="PROSITE" id="PS50109">
    <property type="entry name" value="HIS_KIN"/>
    <property type="match status" value="1"/>
</dbReference>
<comment type="subcellular location">
    <subcellularLocation>
        <location evidence="2">Membrane</location>
        <topology evidence="2">Multi-pass membrane protein</topology>
    </subcellularLocation>
</comment>
<dbReference type="CDD" id="cd00082">
    <property type="entry name" value="HisKA"/>
    <property type="match status" value="1"/>
</dbReference>
<dbReference type="Pfam" id="PF02518">
    <property type="entry name" value="HATPase_c"/>
    <property type="match status" value="1"/>
</dbReference>
<proteinExistence type="predicted"/>
<dbReference type="InterPro" id="IPR036890">
    <property type="entry name" value="HATPase_C_sf"/>
</dbReference>
<gene>
    <name evidence="15" type="ORF">DES36_1021</name>
</gene>
<name>A0A366ID00_9FIRM</name>
<accession>A0A366ID00</accession>
<dbReference type="InterPro" id="IPR003594">
    <property type="entry name" value="HATPase_dom"/>
</dbReference>
<evidence type="ECO:0000256" key="11">
    <source>
        <dbReference type="ARBA" id="ARBA00023136"/>
    </source>
</evidence>
<dbReference type="PANTHER" id="PTHR45528">
    <property type="entry name" value="SENSOR HISTIDINE KINASE CPXA"/>
    <property type="match status" value="1"/>
</dbReference>
<dbReference type="InterPro" id="IPR005467">
    <property type="entry name" value="His_kinase_dom"/>
</dbReference>
<evidence type="ECO:0000256" key="1">
    <source>
        <dbReference type="ARBA" id="ARBA00000085"/>
    </source>
</evidence>
<dbReference type="SMART" id="SM00304">
    <property type="entry name" value="HAMP"/>
    <property type="match status" value="1"/>
</dbReference>
<feature type="transmembrane region" description="Helical" evidence="12">
    <location>
        <begin position="12"/>
        <end position="37"/>
    </location>
</feature>
<dbReference type="SUPFAM" id="SSF47384">
    <property type="entry name" value="Homodimeric domain of signal transducing histidine kinase"/>
    <property type="match status" value="1"/>
</dbReference>
<dbReference type="InterPro" id="IPR050398">
    <property type="entry name" value="HssS/ArlS-like"/>
</dbReference>
<dbReference type="OrthoDB" id="9813151at2"/>
<evidence type="ECO:0000256" key="12">
    <source>
        <dbReference type="SAM" id="Phobius"/>
    </source>
</evidence>
<evidence type="ECO:0000256" key="7">
    <source>
        <dbReference type="ARBA" id="ARBA00022692"/>
    </source>
</evidence>
<dbReference type="CDD" id="cd00075">
    <property type="entry name" value="HATPase"/>
    <property type="match status" value="1"/>
</dbReference>
<comment type="catalytic activity">
    <reaction evidence="1">
        <text>ATP + protein L-histidine = ADP + protein N-phospho-L-histidine.</text>
        <dbReference type="EC" id="2.7.13.3"/>
    </reaction>
</comment>
<keyword evidence="9 12" id="KW-1133">Transmembrane helix</keyword>
<keyword evidence="10" id="KW-0902">Two-component regulatory system</keyword>
<evidence type="ECO:0000259" key="14">
    <source>
        <dbReference type="PROSITE" id="PS50885"/>
    </source>
</evidence>
<dbReference type="AlphaFoldDB" id="A0A366ID00"/>
<dbReference type="FunFam" id="3.30.565.10:FF:000006">
    <property type="entry name" value="Sensor histidine kinase WalK"/>
    <property type="match status" value="1"/>
</dbReference>
<evidence type="ECO:0000256" key="3">
    <source>
        <dbReference type="ARBA" id="ARBA00012438"/>
    </source>
</evidence>
<dbReference type="FunFam" id="1.10.287.130:FF:000001">
    <property type="entry name" value="Two-component sensor histidine kinase"/>
    <property type="match status" value="1"/>
</dbReference>
<dbReference type="InterPro" id="IPR036097">
    <property type="entry name" value="HisK_dim/P_sf"/>
</dbReference>
<dbReference type="PANTHER" id="PTHR45528:SF12">
    <property type="entry name" value="SENSOR HISTIDINE KINASE ARSS"/>
    <property type="match status" value="1"/>
</dbReference>
<comment type="caution">
    <text evidence="15">The sequence shown here is derived from an EMBL/GenBank/DDBJ whole genome shotgun (WGS) entry which is preliminary data.</text>
</comment>
<protein>
    <recommendedName>
        <fullName evidence="4">Signal transduction histidine-protein kinase ArlS</fullName>
        <ecNumber evidence="3">2.7.13.3</ecNumber>
    </recommendedName>
</protein>
<dbReference type="InterPro" id="IPR041610">
    <property type="entry name" value="ArlS_N"/>
</dbReference>
<dbReference type="Proteomes" id="UP000253490">
    <property type="component" value="Unassembled WGS sequence"/>
</dbReference>
<evidence type="ECO:0000256" key="5">
    <source>
        <dbReference type="ARBA" id="ARBA00022553"/>
    </source>
</evidence>
<evidence type="ECO:0000259" key="13">
    <source>
        <dbReference type="PROSITE" id="PS50109"/>
    </source>
</evidence>
<dbReference type="GO" id="GO:0016020">
    <property type="term" value="C:membrane"/>
    <property type="evidence" value="ECO:0007669"/>
    <property type="project" value="UniProtKB-SubCell"/>
</dbReference>
<dbReference type="CDD" id="cd06225">
    <property type="entry name" value="HAMP"/>
    <property type="match status" value="1"/>
</dbReference>
<keyword evidence="5" id="KW-0597">Phosphoprotein</keyword>
<dbReference type="SUPFAM" id="SSF158472">
    <property type="entry name" value="HAMP domain-like"/>
    <property type="match status" value="1"/>
</dbReference>
<evidence type="ECO:0000256" key="10">
    <source>
        <dbReference type="ARBA" id="ARBA00023012"/>
    </source>
</evidence>